<dbReference type="Proteomes" id="UP000799640">
    <property type="component" value="Unassembled WGS sequence"/>
</dbReference>
<sequence length="104" mass="11352">MPWHPSDAEHPPAVSTSPTPPVCAQRSAPPTNKPLIAPPNSLSASREPVPPFPFIRLLPSVPFTFFGGRSQPRMLTPGHPPRPNLRTGQRVWHASSTRHCTRGP</sequence>
<proteinExistence type="predicted"/>
<reference evidence="2" key="1">
    <citation type="journal article" date="2020" name="Stud. Mycol.">
        <title>101 Dothideomycetes genomes: a test case for predicting lifestyles and emergence of pathogens.</title>
        <authorList>
            <person name="Haridas S."/>
            <person name="Albert R."/>
            <person name="Binder M."/>
            <person name="Bloem J."/>
            <person name="Labutti K."/>
            <person name="Salamov A."/>
            <person name="Andreopoulos B."/>
            <person name="Baker S."/>
            <person name="Barry K."/>
            <person name="Bills G."/>
            <person name="Bluhm B."/>
            <person name="Cannon C."/>
            <person name="Castanera R."/>
            <person name="Culley D."/>
            <person name="Daum C."/>
            <person name="Ezra D."/>
            <person name="Gonzalez J."/>
            <person name="Henrissat B."/>
            <person name="Kuo A."/>
            <person name="Liang C."/>
            <person name="Lipzen A."/>
            <person name="Lutzoni F."/>
            <person name="Magnuson J."/>
            <person name="Mondo S."/>
            <person name="Nolan M."/>
            <person name="Ohm R."/>
            <person name="Pangilinan J."/>
            <person name="Park H.-J."/>
            <person name="Ramirez L."/>
            <person name="Alfaro M."/>
            <person name="Sun H."/>
            <person name="Tritt A."/>
            <person name="Yoshinaga Y."/>
            <person name="Zwiers L.-H."/>
            <person name="Turgeon B."/>
            <person name="Goodwin S."/>
            <person name="Spatafora J."/>
            <person name="Crous P."/>
            <person name="Grigoriev I."/>
        </authorList>
    </citation>
    <scope>NUCLEOTIDE SEQUENCE</scope>
    <source>
        <strain evidence="2">CBS 262.69</strain>
    </source>
</reference>
<feature type="compositionally biased region" description="Basic and acidic residues" evidence="1">
    <location>
        <begin position="1"/>
        <end position="10"/>
    </location>
</feature>
<dbReference type="EMBL" id="ML996702">
    <property type="protein sequence ID" value="KAF2397627.1"/>
    <property type="molecule type" value="Genomic_DNA"/>
</dbReference>
<organism evidence="2 3">
    <name type="scientific">Trichodelitschia bisporula</name>
    <dbReference type="NCBI Taxonomy" id="703511"/>
    <lineage>
        <taxon>Eukaryota</taxon>
        <taxon>Fungi</taxon>
        <taxon>Dikarya</taxon>
        <taxon>Ascomycota</taxon>
        <taxon>Pezizomycotina</taxon>
        <taxon>Dothideomycetes</taxon>
        <taxon>Dothideomycetes incertae sedis</taxon>
        <taxon>Phaeotrichales</taxon>
        <taxon>Phaeotrichaceae</taxon>
        <taxon>Trichodelitschia</taxon>
    </lineage>
</organism>
<feature type="region of interest" description="Disordered" evidence="1">
    <location>
        <begin position="72"/>
        <end position="104"/>
    </location>
</feature>
<name>A0A6G1HP57_9PEZI</name>
<dbReference type="AlphaFoldDB" id="A0A6G1HP57"/>
<evidence type="ECO:0000313" key="2">
    <source>
        <dbReference type="EMBL" id="KAF2397627.1"/>
    </source>
</evidence>
<keyword evidence="3" id="KW-1185">Reference proteome</keyword>
<evidence type="ECO:0000313" key="3">
    <source>
        <dbReference type="Proteomes" id="UP000799640"/>
    </source>
</evidence>
<feature type="region of interest" description="Disordered" evidence="1">
    <location>
        <begin position="1"/>
        <end position="45"/>
    </location>
</feature>
<protein>
    <submittedName>
        <fullName evidence="2">Uncharacterized protein</fullName>
    </submittedName>
</protein>
<gene>
    <name evidence="2" type="ORF">EJ06DRAFT_128867</name>
</gene>
<accession>A0A6G1HP57</accession>
<evidence type="ECO:0000256" key="1">
    <source>
        <dbReference type="SAM" id="MobiDB-lite"/>
    </source>
</evidence>